<protein>
    <submittedName>
        <fullName evidence="1">Uncharacterized protein</fullName>
    </submittedName>
</protein>
<dbReference type="Proteomes" id="UP000827805">
    <property type="component" value="Segment"/>
</dbReference>
<organism evidence="1 2">
    <name type="scientific">Erwinia phage pEa_SNUABM_33</name>
    <dbReference type="NCBI Taxonomy" id="2869556"/>
    <lineage>
        <taxon>Viruses</taxon>
        <taxon>Duplodnaviria</taxon>
        <taxon>Heunggongvirae</taxon>
        <taxon>Uroviricota</taxon>
        <taxon>Caudoviricetes</taxon>
        <taxon>Alexandravirus</taxon>
        <taxon>Alexandravirus SNUABM33</taxon>
    </lineage>
</organism>
<sequence>MNNLAHSIIESLAGKSCSVEARAEPNPYMGLLQMRAAPSILVDAPHFFVSQTDVNDFEIVYFGPDEYHGNASVDAHQICSLSELGWALDEIDSRPKPRIVIAELLHLGQDRPAALRMIADALTDADMWEEQLIISVEASEHWQPATFEQTEGRICRGHTAQVHVNHTVDSLY</sequence>
<keyword evidence="2" id="KW-1185">Reference proteome</keyword>
<accession>A0AAE8C1T7</accession>
<evidence type="ECO:0000313" key="2">
    <source>
        <dbReference type="Proteomes" id="UP000827805"/>
    </source>
</evidence>
<evidence type="ECO:0000313" key="1">
    <source>
        <dbReference type="EMBL" id="QZE58091.1"/>
    </source>
</evidence>
<dbReference type="EMBL" id="MZ443779">
    <property type="protein sequence ID" value="QZE58091.1"/>
    <property type="molecule type" value="Genomic_DNA"/>
</dbReference>
<reference evidence="1 2" key="1">
    <citation type="submission" date="2021-06" db="EMBL/GenBank/DDBJ databases">
        <title>Complete genome sequence of Erwinia phage pEa_SNUABM_33.</title>
        <authorList>
            <person name="Kim S.G."/>
            <person name="Park S.C."/>
        </authorList>
    </citation>
    <scope>NUCLEOTIDE SEQUENCE [LARGE SCALE GENOMIC DNA]</scope>
</reference>
<name>A0AAE8C1T7_9CAUD</name>
<proteinExistence type="predicted"/>
<gene>
    <name evidence="1" type="ORF">pEaSNUABM33_00215</name>
</gene>